<dbReference type="PANTHER" id="PTHR30363">
    <property type="entry name" value="HTH-TYPE TRANSCRIPTIONAL REGULATOR SRLR-RELATED"/>
    <property type="match status" value="1"/>
</dbReference>
<dbReference type="Pfam" id="PF08220">
    <property type="entry name" value="HTH_DeoR"/>
    <property type="match status" value="1"/>
</dbReference>
<reference evidence="5 6" key="1">
    <citation type="submission" date="2009-12" db="EMBL/GenBank/DDBJ databases">
        <title>The draft genome of Batrachochytrium dendrobatidis.</title>
        <authorList>
            <consortium name="US DOE Joint Genome Institute (JGI-PGF)"/>
            <person name="Kuo A."/>
            <person name="Salamov A."/>
            <person name="Schmutz J."/>
            <person name="Lucas S."/>
            <person name="Pitluck S."/>
            <person name="Rosenblum E."/>
            <person name="Stajich J."/>
            <person name="Eisen M."/>
            <person name="Grigoriev I.V."/>
        </authorList>
    </citation>
    <scope>NUCLEOTIDE SEQUENCE [LARGE SCALE GENOMIC DNA]</scope>
    <source>
        <strain evidence="6">JAM81 / FGSC 10211</strain>
    </source>
</reference>
<dbReference type="SUPFAM" id="SSF100950">
    <property type="entry name" value="NagB/RpiA/CoA transferase-like"/>
    <property type="match status" value="1"/>
</dbReference>
<keyword evidence="6" id="KW-1185">Reference proteome</keyword>
<dbReference type="SMART" id="SM01134">
    <property type="entry name" value="DeoRC"/>
    <property type="match status" value="1"/>
</dbReference>
<dbReference type="PROSITE" id="PS01229">
    <property type="entry name" value="COF_2"/>
    <property type="match status" value="1"/>
</dbReference>
<dbReference type="InterPro" id="IPR037171">
    <property type="entry name" value="NagB/RpiA_transferase-like"/>
</dbReference>
<dbReference type="SUPFAM" id="SSF56784">
    <property type="entry name" value="HAD-like"/>
    <property type="match status" value="1"/>
</dbReference>
<dbReference type="SUPFAM" id="SSF46785">
    <property type="entry name" value="Winged helix' DNA-binding domain"/>
    <property type="match status" value="1"/>
</dbReference>
<dbReference type="InterPro" id="IPR050313">
    <property type="entry name" value="Carb_Metab_HTH_regulators"/>
</dbReference>
<dbReference type="Gene3D" id="1.10.10.10">
    <property type="entry name" value="Winged helix-like DNA-binding domain superfamily/Winged helix DNA-binding domain"/>
    <property type="match status" value="1"/>
</dbReference>
<dbReference type="InterPro" id="IPR006379">
    <property type="entry name" value="HAD-SF_hydro_IIB"/>
</dbReference>
<dbReference type="Pfam" id="PF00455">
    <property type="entry name" value="DeoRC"/>
    <property type="match status" value="1"/>
</dbReference>
<dbReference type="InterPro" id="IPR036388">
    <property type="entry name" value="WH-like_DNA-bd_sf"/>
</dbReference>
<keyword evidence="2" id="KW-0238">DNA-binding</keyword>
<name>F4PFM9_BATDJ</name>
<proteinExistence type="predicted"/>
<protein>
    <recommendedName>
        <fullName evidence="4">HTH deoR-type domain-containing protein</fullName>
    </recommendedName>
</protein>
<dbReference type="NCBIfam" id="TIGR01484">
    <property type="entry name" value="HAD-SF-IIB"/>
    <property type="match status" value="1"/>
</dbReference>
<dbReference type="InterPro" id="IPR001034">
    <property type="entry name" value="DeoR_HTH"/>
</dbReference>
<dbReference type="InterPro" id="IPR036412">
    <property type="entry name" value="HAD-like_sf"/>
</dbReference>
<dbReference type="PROSITE" id="PS51000">
    <property type="entry name" value="HTH_DEOR_2"/>
    <property type="match status" value="1"/>
</dbReference>
<dbReference type="Pfam" id="PF08282">
    <property type="entry name" value="Hydrolase_3"/>
    <property type="match status" value="1"/>
</dbReference>
<dbReference type="InterPro" id="IPR014036">
    <property type="entry name" value="DeoR-like_C"/>
</dbReference>
<keyword evidence="1" id="KW-0805">Transcription regulation</keyword>
<keyword evidence="3" id="KW-0804">Transcription</keyword>
<evidence type="ECO:0000256" key="2">
    <source>
        <dbReference type="ARBA" id="ARBA00023125"/>
    </source>
</evidence>
<organism evidence="5 6">
    <name type="scientific">Batrachochytrium dendrobatidis (strain JAM81 / FGSC 10211)</name>
    <name type="common">Frog chytrid fungus</name>
    <dbReference type="NCBI Taxonomy" id="684364"/>
    <lineage>
        <taxon>Eukaryota</taxon>
        <taxon>Fungi</taxon>
        <taxon>Fungi incertae sedis</taxon>
        <taxon>Chytridiomycota</taxon>
        <taxon>Chytridiomycota incertae sedis</taxon>
        <taxon>Chytridiomycetes</taxon>
        <taxon>Rhizophydiales</taxon>
        <taxon>Rhizophydiales incertae sedis</taxon>
        <taxon>Batrachochytrium</taxon>
    </lineage>
</organism>
<dbReference type="HOGENOM" id="CLU_574880_0_0_1"/>
<dbReference type="PANTHER" id="PTHR30363:SF51">
    <property type="entry name" value="HTH-TYPE TRANSCRIPTIONAL REPRESSOR GLCR"/>
    <property type="match status" value="1"/>
</dbReference>
<feature type="domain" description="HTH deoR-type" evidence="4">
    <location>
        <begin position="3"/>
        <end position="58"/>
    </location>
</feature>
<accession>F4PFM9</accession>
<dbReference type="GO" id="GO:0006355">
    <property type="term" value="P:regulation of DNA-templated transcription"/>
    <property type="evidence" value="ECO:0000318"/>
    <property type="project" value="GO_Central"/>
</dbReference>
<dbReference type="STRING" id="684364.F4PFM9"/>
<dbReference type="InParanoid" id="F4PFM9"/>
<dbReference type="GO" id="GO:0098531">
    <property type="term" value="F:ligand-modulated transcription factor activity"/>
    <property type="evidence" value="ECO:0000318"/>
    <property type="project" value="GO_Central"/>
</dbReference>
<dbReference type="EMBL" id="GL882944">
    <property type="protein sequence ID" value="EGF75963.1"/>
    <property type="molecule type" value="Genomic_DNA"/>
</dbReference>
<dbReference type="InterPro" id="IPR018356">
    <property type="entry name" value="Tscrpt_reg_HTH_DeoR_CS"/>
</dbReference>
<dbReference type="Gene3D" id="3.30.1240.10">
    <property type="match status" value="1"/>
</dbReference>
<dbReference type="PRINTS" id="PR00037">
    <property type="entry name" value="HTHLACR"/>
</dbReference>
<dbReference type="Proteomes" id="UP000007241">
    <property type="component" value="Unassembled WGS sequence"/>
</dbReference>
<dbReference type="PROSITE" id="PS00894">
    <property type="entry name" value="HTH_DEOR_1"/>
    <property type="match status" value="1"/>
</dbReference>
<dbReference type="SMART" id="SM00420">
    <property type="entry name" value="HTH_DEOR"/>
    <property type="match status" value="1"/>
</dbReference>
<evidence type="ECO:0000313" key="5">
    <source>
        <dbReference type="EMBL" id="EGF75963.1"/>
    </source>
</evidence>
<dbReference type="InterPro" id="IPR000150">
    <property type="entry name" value="Cof"/>
</dbReference>
<dbReference type="InterPro" id="IPR023214">
    <property type="entry name" value="HAD_sf"/>
</dbReference>
<evidence type="ECO:0000256" key="3">
    <source>
        <dbReference type="ARBA" id="ARBA00023163"/>
    </source>
</evidence>
<dbReference type="Gene3D" id="3.40.50.1000">
    <property type="entry name" value="HAD superfamily/HAD-like"/>
    <property type="match status" value="1"/>
</dbReference>
<evidence type="ECO:0000259" key="4">
    <source>
        <dbReference type="PROSITE" id="PS51000"/>
    </source>
</evidence>
<dbReference type="GO" id="GO:0016787">
    <property type="term" value="F:hydrolase activity"/>
    <property type="evidence" value="ECO:0007669"/>
    <property type="project" value="InterPro"/>
</dbReference>
<evidence type="ECO:0000256" key="1">
    <source>
        <dbReference type="ARBA" id="ARBA00023015"/>
    </source>
</evidence>
<dbReference type="OrthoDB" id="27226at2759"/>
<dbReference type="AlphaFoldDB" id="F4PFM9"/>
<dbReference type="NCBIfam" id="TIGR00099">
    <property type="entry name" value="Cof-subfamily"/>
    <property type="match status" value="1"/>
</dbReference>
<gene>
    <name evidence="5" type="ORF">BATDEDRAFT_93175</name>
</gene>
<dbReference type="InterPro" id="IPR036390">
    <property type="entry name" value="WH_DNA-bd_sf"/>
</dbReference>
<sequence length="475" mass="53274">MYQEERLLAILEFLKNNNRITVEQICELFDISRDTARRDLVRLEEEKSIIRTRGGAILPLAQNQVLSYSNRLKTVSKEKELIGKKAASLISPSDKVILDTSTTVQACAENLDNMDCTVITNSINQAEILSTKQALDIQLLGGTLQKEHRYLYGQSVIEKLSEYHVDKAFIGVVGISEKGLTNAHEEDGEIKHLDGTTLNEESKISQQNLEAIKFAQNKGVEVVIATGRAYFDVEDIFENTGIKTWIIGANGATIHRPNGELYHDIPLDKKDAFEIMSWLEEKEFYYEVFSNHSIYTPQSGRELLAIEIDRAKSANNAVQIEQLEKSAQIQFSQTGFSFINSYKDLLEKDADYYNILAFTFDEEKLQMGRKKFSNRKDLTLVSSAKHNFELEHKDAAKGNALKVLANKLAINIADTAAVGDSYNDLSMLRIAGRSAAMGNAEQEIKDSCHEVTLSNRDDGVAHFIYSLLNKSASAR</sequence>
<dbReference type="GO" id="GO:0000987">
    <property type="term" value="F:cis-regulatory region sequence-specific DNA binding"/>
    <property type="evidence" value="ECO:0000318"/>
    <property type="project" value="GO_Central"/>
</dbReference>
<dbReference type="CDD" id="cd07516">
    <property type="entry name" value="HAD_Pase"/>
    <property type="match status" value="1"/>
</dbReference>
<evidence type="ECO:0000313" key="6">
    <source>
        <dbReference type="Proteomes" id="UP000007241"/>
    </source>
</evidence>